<feature type="signal peptide" evidence="1">
    <location>
        <begin position="1"/>
        <end position="24"/>
    </location>
</feature>
<dbReference type="Proteomes" id="UP000294558">
    <property type="component" value="Unassembled WGS sequence"/>
</dbReference>
<organism evidence="2 3">
    <name type="scientific">Ilumatobacter fluminis</name>
    <dbReference type="NCBI Taxonomy" id="467091"/>
    <lineage>
        <taxon>Bacteria</taxon>
        <taxon>Bacillati</taxon>
        <taxon>Actinomycetota</taxon>
        <taxon>Acidimicrobiia</taxon>
        <taxon>Acidimicrobiales</taxon>
        <taxon>Ilumatobacteraceae</taxon>
        <taxon>Ilumatobacter</taxon>
    </lineage>
</organism>
<protein>
    <recommendedName>
        <fullName evidence="4">Lysophospholipase L1-like esterase</fullName>
    </recommendedName>
</protein>
<sequence>MSRCVHRPLIVAAALLIGSIAAVGSGGTSNAAPAAGASAYTPNQPCRLLDTREEPGRTVAPKTLRIEIAGRCGAPADLSAAVLTLTVTKPTGPGHLTVYPAGTERPTASNVNYTAGRTTANTAIVVVRNGAVDLYVHTDTEVSVDLDGTFSPVTGAVSAGRLESVAPTRIADTRDPTSFEGSRVTTRGSGDLLLPLPDGVPADATGVAISVVSVNSAPGHITVHPAGTPRPNASVVNTDAYVRTRGTTVLAPVSDDGIVLHRVSEGDLVVDLWGWFTGPSARASTDGLFVPESPTRVWDSRTTNDPLHDGGALTKTMATTDAAVVALNVTAVGATEPGHLTVGPAGSTRPATSTVNFQWSEPAAAATLVRNTTAGVTFWAQGGTHVVVDRFGWFTGGAAPAAAAADRNPVPTTGGRVLFVADSSFAGIRWNGALPLLQGADFDARLESCRRLIGSSCFGREGYRPYNAVTEVLSVTPGSVDVLVVGTGYNDFASRFHEGFVSVMEAARRVGIPRVVWITYRESVGYTSPAGASNAATYAANNAILRTEWASARWPELTLLDWNAYSAGHPDWVTSDGVHFTVAGAREAAMYVSRALASYDRRTCPAGIGGATERGGWCALPG</sequence>
<evidence type="ECO:0008006" key="4">
    <source>
        <dbReference type="Google" id="ProtNLM"/>
    </source>
</evidence>
<evidence type="ECO:0000256" key="1">
    <source>
        <dbReference type="SAM" id="SignalP"/>
    </source>
</evidence>
<dbReference type="InterPro" id="IPR036514">
    <property type="entry name" value="SGNH_hydro_sf"/>
</dbReference>
<proteinExistence type="predicted"/>
<accession>A0A4R7HYT8</accession>
<dbReference type="RefSeq" id="WP_133868778.1">
    <property type="nucleotide sequence ID" value="NZ_SOAU01000001.1"/>
</dbReference>
<reference evidence="2 3" key="1">
    <citation type="submission" date="2019-03" db="EMBL/GenBank/DDBJ databases">
        <title>Sequencing the genomes of 1000 actinobacteria strains.</title>
        <authorList>
            <person name="Klenk H.-P."/>
        </authorList>
    </citation>
    <scope>NUCLEOTIDE SEQUENCE [LARGE SCALE GENOMIC DNA]</scope>
    <source>
        <strain evidence="2 3">DSM 18936</strain>
    </source>
</reference>
<dbReference type="SUPFAM" id="SSF52266">
    <property type="entry name" value="SGNH hydrolase"/>
    <property type="match status" value="1"/>
</dbReference>
<dbReference type="OrthoDB" id="4855196at2"/>
<dbReference type="AlphaFoldDB" id="A0A4R7HYT8"/>
<evidence type="ECO:0000313" key="3">
    <source>
        <dbReference type="Proteomes" id="UP000294558"/>
    </source>
</evidence>
<evidence type="ECO:0000313" key="2">
    <source>
        <dbReference type="EMBL" id="TDT16392.1"/>
    </source>
</evidence>
<feature type="chain" id="PRO_5039040409" description="Lysophospholipase L1-like esterase" evidence="1">
    <location>
        <begin position="25"/>
        <end position="622"/>
    </location>
</feature>
<name>A0A4R7HYT8_9ACTN</name>
<dbReference type="EMBL" id="SOAU01000001">
    <property type="protein sequence ID" value="TDT16392.1"/>
    <property type="molecule type" value="Genomic_DNA"/>
</dbReference>
<keyword evidence="3" id="KW-1185">Reference proteome</keyword>
<gene>
    <name evidence="2" type="ORF">BDK89_1981</name>
</gene>
<keyword evidence="1" id="KW-0732">Signal</keyword>
<dbReference type="Gene3D" id="3.40.50.1110">
    <property type="entry name" value="SGNH hydrolase"/>
    <property type="match status" value="1"/>
</dbReference>
<comment type="caution">
    <text evidence="2">The sequence shown here is derived from an EMBL/GenBank/DDBJ whole genome shotgun (WGS) entry which is preliminary data.</text>
</comment>